<feature type="coiled-coil region" evidence="1">
    <location>
        <begin position="217"/>
        <end position="298"/>
    </location>
</feature>
<comment type="caution">
    <text evidence="3">The sequence shown here is derived from an EMBL/GenBank/DDBJ whole genome shotgun (WGS) entry which is preliminary data.</text>
</comment>
<reference evidence="4" key="1">
    <citation type="journal article" date="2019" name="Int. J. Syst. Evol. Microbiol.">
        <title>The Global Catalogue of Microorganisms (GCM) 10K type strain sequencing project: providing services to taxonomists for standard genome sequencing and annotation.</title>
        <authorList>
            <consortium name="The Broad Institute Genomics Platform"/>
            <consortium name="The Broad Institute Genome Sequencing Center for Infectious Disease"/>
            <person name="Wu L."/>
            <person name="Ma J."/>
        </authorList>
    </citation>
    <scope>NUCLEOTIDE SEQUENCE [LARGE SCALE GENOMIC DNA]</scope>
    <source>
        <strain evidence="4">KCTC 42247</strain>
    </source>
</reference>
<dbReference type="Pfam" id="PF13476">
    <property type="entry name" value="AAA_23"/>
    <property type="match status" value="1"/>
</dbReference>
<proteinExistence type="predicted"/>
<dbReference type="RefSeq" id="WP_066751078.1">
    <property type="nucleotide sequence ID" value="NZ_JBHUMB010000014.1"/>
</dbReference>
<dbReference type="Proteomes" id="UP001597418">
    <property type="component" value="Unassembled WGS sequence"/>
</dbReference>
<dbReference type="InterPro" id="IPR027417">
    <property type="entry name" value="P-loop_NTPase"/>
</dbReference>
<dbReference type="PANTHER" id="PTHR32114:SF2">
    <property type="entry name" value="ABC TRANSPORTER ABCH.3"/>
    <property type="match status" value="1"/>
</dbReference>
<dbReference type="EMBL" id="JBHUMB010000014">
    <property type="protein sequence ID" value="MFD2744159.1"/>
    <property type="molecule type" value="Genomic_DNA"/>
</dbReference>
<evidence type="ECO:0000313" key="4">
    <source>
        <dbReference type="Proteomes" id="UP001597418"/>
    </source>
</evidence>
<dbReference type="InterPro" id="IPR038729">
    <property type="entry name" value="Rad50/SbcC_AAA"/>
</dbReference>
<protein>
    <submittedName>
        <fullName evidence="3">AAA family ATPase</fullName>
    </submittedName>
</protein>
<accession>A0ABW5UHA5</accession>
<dbReference type="PANTHER" id="PTHR32114">
    <property type="entry name" value="ABC TRANSPORTER ABCH.3"/>
    <property type="match status" value="1"/>
</dbReference>
<sequence>MLISKITLFNYRIYKGENQIIFDEDPSRNIHIVSGYNGFGKTTFLTSLVWCLYGAQMQDVDESFRKRIKDIGGYGKFLEDSLNRQAYLDLAMQYYVEISFSGVDVPGIIAEELTIRRSFADGDKSDNVQIWLDGQPNELVQEVGYDLFIQDFILPKEIAKFFFFDAEKITELAEIQTLDQKRQLAKAYSEVLGIKKYIDLRANLHEQRLKYRRESANATEVKAFEEVELEIETLKENIAQQNSLLQEIDLDITKTTDAINELQERLIRAGHVISVEEHEKLKNRKLELLSQQEDLKDKFKRLLDLAPFAIAGKLFSRIVRVANDELSAAQDNHIEHILPLIADLRNKADILKTTISKEQLRQLLNPLFGEYENLLQENIGKEQSLKIGFSPKSLHIIDHIEEQLHHAYQSDIKENAILMKRTRYEINDVNRSLSHAEAKGTDVVVNRTRENLHQKQKESNNYLLAKGREEEKLQVFTIALNSKKKIREELQKKVNIQTDLIEKDNTAKRLILELDEFILKIQQQKKLTLQSRILETLRKLMHKSSFIADVEITIENDVIDIELINRSGKTISKEGLSMGEKQLYATAILQALVKEANFDFPVFIDSPMQKLDTSHAKNIIKHFYPTVSKQVILLPLLQKEMSEVEFNLIEPHVKSAHLIYHKSDESSSTFVHVENKELFNTVNSLHNTNHV</sequence>
<dbReference type="SUPFAM" id="SSF52540">
    <property type="entry name" value="P-loop containing nucleoside triphosphate hydrolases"/>
    <property type="match status" value="1"/>
</dbReference>
<evidence type="ECO:0000256" key="1">
    <source>
        <dbReference type="SAM" id="Coils"/>
    </source>
</evidence>
<keyword evidence="4" id="KW-1185">Reference proteome</keyword>
<dbReference type="Gene3D" id="3.40.50.300">
    <property type="entry name" value="P-loop containing nucleotide triphosphate hydrolases"/>
    <property type="match status" value="2"/>
</dbReference>
<name>A0ABW5UHA5_9SPHI</name>
<feature type="domain" description="Rad50/SbcC-type AAA" evidence="2">
    <location>
        <begin position="5"/>
        <end position="241"/>
    </location>
</feature>
<gene>
    <name evidence="3" type="ORF">ACFSQ6_12235</name>
</gene>
<keyword evidence="1" id="KW-0175">Coiled coil</keyword>
<evidence type="ECO:0000313" key="3">
    <source>
        <dbReference type="EMBL" id="MFD2744159.1"/>
    </source>
</evidence>
<organism evidence="3 4">
    <name type="scientific">Sphingobacterium populi</name>
    <dbReference type="NCBI Taxonomy" id="1812824"/>
    <lineage>
        <taxon>Bacteria</taxon>
        <taxon>Pseudomonadati</taxon>
        <taxon>Bacteroidota</taxon>
        <taxon>Sphingobacteriia</taxon>
        <taxon>Sphingobacteriales</taxon>
        <taxon>Sphingobacteriaceae</taxon>
        <taxon>Sphingobacterium</taxon>
    </lineage>
</organism>
<evidence type="ECO:0000259" key="2">
    <source>
        <dbReference type="Pfam" id="PF13476"/>
    </source>
</evidence>